<dbReference type="PROSITE" id="PS50928">
    <property type="entry name" value="ABC_TM1"/>
    <property type="match status" value="1"/>
</dbReference>
<evidence type="ECO:0000256" key="3">
    <source>
        <dbReference type="ARBA" id="ARBA00022475"/>
    </source>
</evidence>
<dbReference type="CDD" id="cd06261">
    <property type="entry name" value="TM_PBP2"/>
    <property type="match status" value="1"/>
</dbReference>
<feature type="transmembrane region" description="Helical" evidence="7">
    <location>
        <begin position="492"/>
        <end position="511"/>
    </location>
</feature>
<comment type="caution">
    <text evidence="10">The sequence shown here is derived from an EMBL/GenBank/DDBJ whole genome shotgun (WGS) entry which is preliminary data.</text>
</comment>
<evidence type="ECO:0000259" key="9">
    <source>
        <dbReference type="PROSITE" id="PS50928"/>
    </source>
</evidence>
<feature type="transmembrane region" description="Helical" evidence="7">
    <location>
        <begin position="397"/>
        <end position="420"/>
    </location>
</feature>
<feature type="region of interest" description="Disordered" evidence="8">
    <location>
        <begin position="267"/>
        <end position="352"/>
    </location>
</feature>
<comment type="similarity">
    <text evidence="7">Belongs to the binding-protein-dependent transport system permease family.</text>
</comment>
<feature type="transmembrane region" description="Helical" evidence="7">
    <location>
        <begin position="456"/>
        <end position="480"/>
    </location>
</feature>
<feature type="transmembrane region" description="Helical" evidence="7">
    <location>
        <begin position="641"/>
        <end position="660"/>
    </location>
</feature>
<evidence type="ECO:0000313" key="11">
    <source>
        <dbReference type="Proteomes" id="UP000278673"/>
    </source>
</evidence>
<feature type="region of interest" description="Disordered" evidence="8">
    <location>
        <begin position="182"/>
        <end position="243"/>
    </location>
</feature>
<keyword evidence="4 7" id="KW-0812">Transmembrane</keyword>
<dbReference type="PANTHER" id="PTHR43744:SF9">
    <property type="entry name" value="POLYGALACTURONAN_RHAMNOGALACTURONAN TRANSPORT SYSTEM PERMEASE PROTEIN YTCP"/>
    <property type="match status" value="1"/>
</dbReference>
<feature type="region of interest" description="Disordered" evidence="8">
    <location>
        <begin position="1"/>
        <end position="74"/>
    </location>
</feature>
<gene>
    <name evidence="10" type="ORF">EBN88_21095</name>
</gene>
<dbReference type="Gene3D" id="1.10.3720.10">
    <property type="entry name" value="MetI-like"/>
    <property type="match status" value="1"/>
</dbReference>
<evidence type="ECO:0000256" key="5">
    <source>
        <dbReference type="ARBA" id="ARBA00022989"/>
    </source>
</evidence>
<feature type="compositionally biased region" description="Basic and acidic residues" evidence="8">
    <location>
        <begin position="217"/>
        <end position="226"/>
    </location>
</feature>
<protein>
    <submittedName>
        <fullName evidence="10">Carbohydrate ABC transporter permease</fullName>
    </submittedName>
</protein>
<dbReference type="InterPro" id="IPR000515">
    <property type="entry name" value="MetI-like"/>
</dbReference>
<dbReference type="EMBL" id="RFFJ01000138">
    <property type="protein sequence ID" value="RMI36603.1"/>
    <property type="molecule type" value="Genomic_DNA"/>
</dbReference>
<proteinExistence type="inferred from homology"/>
<feature type="domain" description="ABC transmembrane type-1" evidence="9">
    <location>
        <begin position="456"/>
        <end position="660"/>
    </location>
</feature>
<dbReference type="Proteomes" id="UP000278673">
    <property type="component" value="Unassembled WGS sequence"/>
</dbReference>
<evidence type="ECO:0000256" key="2">
    <source>
        <dbReference type="ARBA" id="ARBA00022448"/>
    </source>
</evidence>
<sequence length="675" mass="73523">MRSPLCPETRSRRPPCPPRSPCPSSPPAGDCRDLDPAPPRVPRGAARRPKRDRPAPPPFPRGPPARTAHPAAARHARHRLLPGLPLCRAVRQRHRVQGLRPVPGRVGEPLGRAGQLRADVQRPRLLAGVLEHPRHRRAPTRLLLPAPARPGAAAPLAGQGAGPRPRAVRGLPAALPVLGDRRGALPADAGPHRHVRRGRGLRDRRAQRPRRVQAADGRPDHLEGLRLGHHHLPGRAQPGEPRPLRVRRARRGRALAPLLACHAARAPAHPDPAADHAAGRHPHRRLRTDPPPARRRRARGRRGPRHLRLLPRRARRRLGLLGRRRPLQGRGRSRPRLHRQPHRPPPRGTGGLQVSATVVNRADRAGRTGLVHRVLGPAEERPAWQERPRLATRVGKVVALVGVCALVAVPLLVVVATSLASPDEVVENGGWVLWPTDPTLATYRDILSGGTITHSLLVSVGVTVGGTLISLFGTITLAYALSRDHFSLRRPLLLMVLFTFLFPPSMLPSYLVVKNLGLLDTYWALTLPVAINVFNLVIMRGFFQGLPKELYDAARIDGAGELTVLTRIVLPLSRPVIAVIGLFYAVGYWNSFFHAILYLNDSGDWPLQAVLQTVVTQGAALGGNSSDALADTGALAAPQSYQMATVVIAILPILVVYPFVQRYFTKGVLTGAIKS</sequence>
<dbReference type="GO" id="GO:0055085">
    <property type="term" value="P:transmembrane transport"/>
    <property type="evidence" value="ECO:0007669"/>
    <property type="project" value="InterPro"/>
</dbReference>
<dbReference type="InterPro" id="IPR035906">
    <property type="entry name" value="MetI-like_sf"/>
</dbReference>
<dbReference type="SUPFAM" id="SSF161098">
    <property type="entry name" value="MetI-like"/>
    <property type="match status" value="1"/>
</dbReference>
<keyword evidence="6 7" id="KW-0472">Membrane</keyword>
<feature type="transmembrane region" description="Helical" evidence="7">
    <location>
        <begin position="576"/>
        <end position="599"/>
    </location>
</feature>
<comment type="subcellular location">
    <subcellularLocation>
        <location evidence="1 7">Cell membrane</location>
        <topology evidence="1 7">Multi-pass membrane protein</topology>
    </subcellularLocation>
</comment>
<feature type="compositionally biased region" description="Pro residues" evidence="8">
    <location>
        <begin position="14"/>
        <end position="26"/>
    </location>
</feature>
<evidence type="ECO:0000256" key="4">
    <source>
        <dbReference type="ARBA" id="ARBA00022692"/>
    </source>
</evidence>
<keyword evidence="5 7" id="KW-1133">Transmembrane helix</keyword>
<evidence type="ECO:0000256" key="7">
    <source>
        <dbReference type="RuleBase" id="RU363032"/>
    </source>
</evidence>
<dbReference type="AlphaFoldDB" id="A0A3M2LJA6"/>
<feature type="region of interest" description="Disordered" evidence="8">
    <location>
        <begin position="146"/>
        <end position="166"/>
    </location>
</feature>
<accession>A0A3M2LJA6</accession>
<organism evidence="10 11">
    <name type="scientific">Streptomyces triticirhizae</name>
    <dbReference type="NCBI Taxonomy" id="2483353"/>
    <lineage>
        <taxon>Bacteria</taxon>
        <taxon>Bacillati</taxon>
        <taxon>Actinomycetota</taxon>
        <taxon>Actinomycetes</taxon>
        <taxon>Kitasatosporales</taxon>
        <taxon>Streptomycetaceae</taxon>
        <taxon>Streptomyces</taxon>
    </lineage>
</organism>
<feature type="compositionally biased region" description="Basic residues" evidence="8">
    <location>
        <begin position="293"/>
        <end position="345"/>
    </location>
</feature>
<keyword evidence="3" id="KW-1003">Cell membrane</keyword>
<evidence type="ECO:0000256" key="1">
    <source>
        <dbReference type="ARBA" id="ARBA00004651"/>
    </source>
</evidence>
<keyword evidence="11" id="KW-1185">Reference proteome</keyword>
<evidence type="ECO:0000313" key="10">
    <source>
        <dbReference type="EMBL" id="RMI36603.1"/>
    </source>
</evidence>
<dbReference type="PANTHER" id="PTHR43744">
    <property type="entry name" value="ABC TRANSPORTER PERMEASE PROTEIN MG189-RELATED-RELATED"/>
    <property type="match status" value="1"/>
</dbReference>
<evidence type="ECO:0000256" key="8">
    <source>
        <dbReference type="SAM" id="MobiDB-lite"/>
    </source>
</evidence>
<evidence type="ECO:0000256" key="6">
    <source>
        <dbReference type="ARBA" id="ARBA00023136"/>
    </source>
</evidence>
<dbReference type="GO" id="GO:0005886">
    <property type="term" value="C:plasma membrane"/>
    <property type="evidence" value="ECO:0007669"/>
    <property type="project" value="UniProtKB-SubCell"/>
</dbReference>
<name>A0A3M2LJA6_9ACTN</name>
<keyword evidence="2 7" id="KW-0813">Transport</keyword>
<dbReference type="Pfam" id="PF00528">
    <property type="entry name" value="BPD_transp_1"/>
    <property type="match status" value="1"/>
</dbReference>
<reference evidence="10 11" key="1">
    <citation type="submission" date="2018-10" db="EMBL/GenBank/DDBJ databases">
        <title>Isolation, diversity and antifungal activity of actinobacteria from wheat.</title>
        <authorList>
            <person name="Han C."/>
        </authorList>
    </citation>
    <scope>NUCLEOTIDE SEQUENCE [LARGE SCALE GENOMIC DNA]</scope>
    <source>
        <strain evidence="10 11">NEAU-YY642</strain>
    </source>
</reference>
<feature type="transmembrane region" description="Helical" evidence="7">
    <location>
        <begin position="523"/>
        <end position="543"/>
    </location>
</feature>